<dbReference type="PANTHER" id="PTHR43566">
    <property type="entry name" value="CONSERVED PROTEIN"/>
    <property type="match status" value="1"/>
</dbReference>
<organism evidence="3">
    <name type="scientific">hydrothermal vent metagenome</name>
    <dbReference type="NCBI Taxonomy" id="652676"/>
    <lineage>
        <taxon>unclassified sequences</taxon>
        <taxon>metagenomes</taxon>
        <taxon>ecological metagenomes</taxon>
    </lineage>
</organism>
<name>A0A3B1DGU9_9ZZZZ</name>
<dbReference type="Pfam" id="PF13173">
    <property type="entry name" value="AAA_14"/>
    <property type="match status" value="1"/>
</dbReference>
<dbReference type="AlphaFoldDB" id="A0A3B1DGU9"/>
<evidence type="ECO:0000259" key="2">
    <source>
        <dbReference type="Pfam" id="PF13635"/>
    </source>
</evidence>
<protein>
    <recommendedName>
        <fullName evidence="4">AAA family ATPase</fullName>
    </recommendedName>
</protein>
<dbReference type="InterPro" id="IPR041682">
    <property type="entry name" value="AAA_14"/>
</dbReference>
<feature type="domain" description="DUF4143" evidence="2">
    <location>
        <begin position="178"/>
        <end position="330"/>
    </location>
</feature>
<gene>
    <name evidence="3" type="ORF">MNBD_UNCLBAC01-1686</name>
</gene>
<reference evidence="3" key="1">
    <citation type="submission" date="2018-06" db="EMBL/GenBank/DDBJ databases">
        <authorList>
            <person name="Zhirakovskaya E."/>
        </authorList>
    </citation>
    <scope>NUCLEOTIDE SEQUENCE</scope>
</reference>
<sequence>MENIKRILDLKLPKKQSAFLWGPRKTGKSTYLKKVYPHSLVFDFLKTDLFLKFSKNPSLLRDQILAQDNKILNHPVIIDEAQKVPQILDEVHWLIENKNIQFILCGSSARKLKRGHANLLGGRAWRYEMLPFVSKELPKSFNLLKILNQGLIPSHYLLQERYYKKALKSYVQDYLKEEVFDEGLIRNIPAFSRFFDSMGYSHGELTNYSNIARDCGVDSKTVKEYYQILMDTLLGKMIEPFKKKHGRDIITKAGKFYLFDVGIAGFLTKRFLEEERGEFFGKAFEHFILMELLAYNSYNDLDFPIQFWRTKSGVEVDFILGNGQIALEIKGSSRVDSNHLRGLLTFQEKYSPQKAILVCNEKEKRIYKNIQIMPWRIFLNDLWKGNIL</sequence>
<dbReference type="SUPFAM" id="SSF52540">
    <property type="entry name" value="P-loop containing nucleoside triphosphate hydrolases"/>
    <property type="match status" value="1"/>
</dbReference>
<evidence type="ECO:0000259" key="1">
    <source>
        <dbReference type="Pfam" id="PF13173"/>
    </source>
</evidence>
<dbReference type="InterPro" id="IPR025420">
    <property type="entry name" value="DUF4143"/>
</dbReference>
<dbReference type="Pfam" id="PF13635">
    <property type="entry name" value="DUF4143"/>
    <property type="match status" value="1"/>
</dbReference>
<evidence type="ECO:0008006" key="4">
    <source>
        <dbReference type="Google" id="ProtNLM"/>
    </source>
</evidence>
<proteinExistence type="predicted"/>
<dbReference type="PANTHER" id="PTHR43566:SF2">
    <property type="entry name" value="DUF4143 DOMAIN-CONTAINING PROTEIN"/>
    <property type="match status" value="1"/>
</dbReference>
<accession>A0A3B1DGU9</accession>
<dbReference type="InterPro" id="IPR027417">
    <property type="entry name" value="P-loop_NTPase"/>
</dbReference>
<dbReference type="EMBL" id="UOGJ01000039">
    <property type="protein sequence ID" value="VAX35228.1"/>
    <property type="molecule type" value="Genomic_DNA"/>
</dbReference>
<feature type="domain" description="AAA" evidence="1">
    <location>
        <begin position="16"/>
        <end position="136"/>
    </location>
</feature>
<evidence type="ECO:0000313" key="3">
    <source>
        <dbReference type="EMBL" id="VAX35228.1"/>
    </source>
</evidence>